<dbReference type="RefSeq" id="WP_194121572.1">
    <property type="nucleotide sequence ID" value="NZ_JACYGY010000001.1"/>
</dbReference>
<gene>
    <name evidence="2" type="ORF">IEE83_16260</name>
</gene>
<dbReference type="Proteomes" id="UP000634134">
    <property type="component" value="Unassembled WGS sequence"/>
</dbReference>
<dbReference type="InterPro" id="IPR016181">
    <property type="entry name" value="Acyl_CoA_acyltransferase"/>
</dbReference>
<dbReference type="PROSITE" id="PS51186">
    <property type="entry name" value="GNAT"/>
    <property type="match status" value="1"/>
</dbReference>
<reference evidence="3" key="1">
    <citation type="submission" date="2023-07" db="EMBL/GenBank/DDBJ databases">
        <title>Dyadobacter sp. nov 'subterranea' isolated from contaminted grondwater.</title>
        <authorList>
            <person name="Szabo I."/>
            <person name="Al-Omari J."/>
            <person name="Szerdahelyi S.G."/>
            <person name="Rado J."/>
        </authorList>
    </citation>
    <scope>NUCLEOTIDE SEQUENCE [LARGE SCALE GENOMIC DNA]</scope>
    <source>
        <strain evidence="3">UP-52</strain>
    </source>
</reference>
<accession>A0ABR9WEU1</accession>
<evidence type="ECO:0000313" key="2">
    <source>
        <dbReference type="EMBL" id="MBE9463441.1"/>
    </source>
</evidence>
<dbReference type="EMBL" id="JACYGY010000001">
    <property type="protein sequence ID" value="MBE9463441.1"/>
    <property type="molecule type" value="Genomic_DNA"/>
</dbReference>
<comment type="caution">
    <text evidence="2">The sequence shown here is derived from an EMBL/GenBank/DDBJ whole genome shotgun (WGS) entry which is preliminary data.</text>
</comment>
<protein>
    <submittedName>
        <fullName evidence="2">GNAT family N-acetyltransferase</fullName>
    </submittedName>
</protein>
<dbReference type="InterPro" id="IPR013653">
    <property type="entry name" value="GCN5-like_dom"/>
</dbReference>
<dbReference type="Gene3D" id="3.40.630.30">
    <property type="match status" value="1"/>
</dbReference>
<name>A0ABR9WEU1_9BACT</name>
<organism evidence="2 3">
    <name type="scientific">Dyadobacter subterraneus</name>
    <dbReference type="NCBI Taxonomy" id="2773304"/>
    <lineage>
        <taxon>Bacteria</taxon>
        <taxon>Pseudomonadati</taxon>
        <taxon>Bacteroidota</taxon>
        <taxon>Cytophagia</taxon>
        <taxon>Cytophagales</taxon>
        <taxon>Spirosomataceae</taxon>
        <taxon>Dyadobacter</taxon>
    </lineage>
</organism>
<keyword evidence="3" id="KW-1185">Reference proteome</keyword>
<evidence type="ECO:0000259" key="1">
    <source>
        <dbReference type="PROSITE" id="PS51186"/>
    </source>
</evidence>
<proteinExistence type="predicted"/>
<dbReference type="InterPro" id="IPR000182">
    <property type="entry name" value="GNAT_dom"/>
</dbReference>
<sequence length="234" mass="26844">MPIHSDSYKFLDNPVWHALQTVHKNFSLGTDEICRYRPGTLQILGCENPGKVDLNDLRQWIMEGEKLFMVGDLAAPAPGWTISRKLDCMQMVCESEENLIQEYTEEILPLMEDDRSEMLELINLVQPGYFHEDTPLLGSYFGIRKDNKLVAMAGERLRMTGFSEISAVVTHPSHTGKKYAQMLVSHVAKKIMNEHAVPFLHFVSTNARAGKVYELLGFEERKIITFWELIVEKR</sequence>
<dbReference type="Pfam" id="PF08445">
    <property type="entry name" value="FR47"/>
    <property type="match status" value="1"/>
</dbReference>
<feature type="domain" description="N-acetyltransferase" evidence="1">
    <location>
        <begin position="98"/>
        <end position="234"/>
    </location>
</feature>
<dbReference type="SUPFAM" id="SSF55729">
    <property type="entry name" value="Acyl-CoA N-acyltransferases (Nat)"/>
    <property type="match status" value="1"/>
</dbReference>
<evidence type="ECO:0000313" key="3">
    <source>
        <dbReference type="Proteomes" id="UP000634134"/>
    </source>
</evidence>